<dbReference type="OrthoDB" id="9770043at2"/>
<keyword evidence="3" id="KW-1185">Reference proteome</keyword>
<evidence type="ECO:0000313" key="2">
    <source>
        <dbReference type="EMBL" id="SDL53398.1"/>
    </source>
</evidence>
<dbReference type="Proteomes" id="UP000199555">
    <property type="component" value="Unassembled WGS sequence"/>
</dbReference>
<organism evidence="2 3">
    <name type="scientific">Paracoccus chinensis</name>
    <dbReference type="NCBI Taxonomy" id="525640"/>
    <lineage>
        <taxon>Bacteria</taxon>
        <taxon>Pseudomonadati</taxon>
        <taxon>Pseudomonadota</taxon>
        <taxon>Alphaproteobacteria</taxon>
        <taxon>Rhodobacterales</taxon>
        <taxon>Paracoccaceae</taxon>
        <taxon>Paracoccus</taxon>
    </lineage>
</organism>
<dbReference type="InterPro" id="IPR011042">
    <property type="entry name" value="6-blade_b-propeller_TolB-like"/>
</dbReference>
<dbReference type="AlphaFoldDB" id="A0A1G9KUJ3"/>
<protein>
    <submittedName>
        <fullName evidence="2">Uncharacterized protein</fullName>
    </submittedName>
</protein>
<gene>
    <name evidence="2" type="ORF">SAMN04487971_11280</name>
</gene>
<accession>A0A1G9KUJ3</accession>
<evidence type="ECO:0000256" key="1">
    <source>
        <dbReference type="SAM" id="MobiDB-lite"/>
    </source>
</evidence>
<name>A0A1G9KUJ3_9RHOB</name>
<dbReference type="Gene3D" id="2.120.10.30">
    <property type="entry name" value="TolB, C-terminal domain"/>
    <property type="match status" value="1"/>
</dbReference>
<dbReference type="EMBL" id="FNGE01000012">
    <property type="protein sequence ID" value="SDL53398.1"/>
    <property type="molecule type" value="Genomic_DNA"/>
</dbReference>
<proteinExistence type="predicted"/>
<sequence>MRSAYEFTLPPITSGTQTKVMGFAFHPQFGQGSDQPFVCLTYMDEARTDPSRSDKADSYCRTFNKVVHLDYDQATGRLSHLIDVLTGIPANNDQNSGRTRKAPSSTPGATLSAGHHPQGCWP</sequence>
<feature type="region of interest" description="Disordered" evidence="1">
    <location>
        <begin position="88"/>
        <end position="122"/>
    </location>
</feature>
<feature type="compositionally biased region" description="Polar residues" evidence="1">
    <location>
        <begin position="89"/>
        <end position="109"/>
    </location>
</feature>
<evidence type="ECO:0000313" key="3">
    <source>
        <dbReference type="Proteomes" id="UP000199555"/>
    </source>
</evidence>
<reference evidence="3" key="1">
    <citation type="submission" date="2016-10" db="EMBL/GenBank/DDBJ databases">
        <authorList>
            <person name="Varghese N."/>
            <person name="Submissions S."/>
        </authorList>
    </citation>
    <scope>NUCLEOTIDE SEQUENCE [LARGE SCALE GENOMIC DNA]</scope>
    <source>
        <strain evidence="3">CGMCC 1.7655</strain>
    </source>
</reference>